<evidence type="ECO:0000256" key="3">
    <source>
        <dbReference type="ARBA" id="ARBA00022729"/>
    </source>
</evidence>
<evidence type="ECO:0000256" key="4">
    <source>
        <dbReference type="SAM" id="SignalP"/>
    </source>
</evidence>
<comment type="subcellular location">
    <subcellularLocation>
        <location evidence="1">Cell envelope</location>
    </subcellularLocation>
</comment>
<dbReference type="AlphaFoldDB" id="A0A1N7IYA3"/>
<dbReference type="Gene3D" id="3.40.50.2300">
    <property type="match status" value="2"/>
</dbReference>
<dbReference type="CDD" id="cd19967">
    <property type="entry name" value="PBP1_TmRBP-like"/>
    <property type="match status" value="1"/>
</dbReference>
<protein>
    <submittedName>
        <fullName evidence="6">Erythritol transport system substrate-binding protein</fullName>
    </submittedName>
</protein>
<comment type="similarity">
    <text evidence="2">Belongs to the bacterial solute-binding protein 2 family.</text>
</comment>
<dbReference type="STRING" id="453582.SAMN05421580_101122"/>
<evidence type="ECO:0000259" key="5">
    <source>
        <dbReference type="Pfam" id="PF13407"/>
    </source>
</evidence>
<dbReference type="InterPro" id="IPR028082">
    <property type="entry name" value="Peripla_BP_I"/>
</dbReference>
<dbReference type="GO" id="GO:0030313">
    <property type="term" value="C:cell envelope"/>
    <property type="evidence" value="ECO:0007669"/>
    <property type="project" value="UniProtKB-SubCell"/>
</dbReference>
<accession>A0A1N7IYA3</accession>
<gene>
    <name evidence="6" type="ORF">SAMN05421580_101122</name>
</gene>
<keyword evidence="3 4" id="KW-0732">Signal</keyword>
<dbReference type="Proteomes" id="UP000186221">
    <property type="component" value="Unassembled WGS sequence"/>
</dbReference>
<feature type="domain" description="Periplasmic binding protein" evidence="5">
    <location>
        <begin position="25"/>
        <end position="279"/>
    </location>
</feature>
<reference evidence="7" key="1">
    <citation type="submission" date="2017-01" db="EMBL/GenBank/DDBJ databases">
        <authorList>
            <person name="Varghese N."/>
            <person name="Submissions S."/>
        </authorList>
    </citation>
    <scope>NUCLEOTIDE SEQUENCE [LARGE SCALE GENOMIC DNA]</scope>
    <source>
        <strain evidence="7">DSM 19945</strain>
    </source>
</reference>
<sequence>MRQFFFASVLACAAVFAAPVRAVEISIIVNEPSNEFWFEEGELAKRYARKLGYDVRVFAHSGDLTTETALLQRAVESGSAAILLDPAHLENSARAVDEVVARGVPVFVLNAKLNSASVTAQFLSDNEACGRLAAQQFVTEMQGAGTFVQLDGPDSDLNSQLRRQGFESVLPEYPKLQRLKAMSAGWDRQTAFRKVSALLETGAHFDGVLSANDTMALGAIDALANYDRAQFVIIGGFDGTFEAQERITRGDMSYTIAQPLEQITQNAVDMMDRLLKGEELPKVEAPFLFPCHVIGGGTTG</sequence>
<proteinExistence type="inferred from homology"/>
<dbReference type="SUPFAM" id="SSF53822">
    <property type="entry name" value="Periplasmic binding protein-like I"/>
    <property type="match status" value="1"/>
</dbReference>
<feature type="signal peptide" evidence="4">
    <location>
        <begin position="1"/>
        <end position="22"/>
    </location>
</feature>
<dbReference type="RefSeq" id="WP_076483104.1">
    <property type="nucleotide sequence ID" value="NZ_FTOG01000001.1"/>
</dbReference>
<feature type="chain" id="PRO_5012003650" evidence="4">
    <location>
        <begin position="23"/>
        <end position="300"/>
    </location>
</feature>
<name>A0A1N7IYA3_9RHOB</name>
<dbReference type="Pfam" id="PF13407">
    <property type="entry name" value="Peripla_BP_4"/>
    <property type="match status" value="1"/>
</dbReference>
<dbReference type="GO" id="GO:0030246">
    <property type="term" value="F:carbohydrate binding"/>
    <property type="evidence" value="ECO:0007669"/>
    <property type="project" value="UniProtKB-ARBA"/>
</dbReference>
<evidence type="ECO:0000313" key="7">
    <source>
        <dbReference type="Proteomes" id="UP000186221"/>
    </source>
</evidence>
<keyword evidence="7" id="KW-1185">Reference proteome</keyword>
<dbReference type="InterPro" id="IPR025997">
    <property type="entry name" value="SBP_2_dom"/>
</dbReference>
<evidence type="ECO:0000256" key="1">
    <source>
        <dbReference type="ARBA" id="ARBA00004196"/>
    </source>
</evidence>
<evidence type="ECO:0000313" key="6">
    <source>
        <dbReference type="EMBL" id="SIS41987.1"/>
    </source>
</evidence>
<organism evidence="6 7">
    <name type="scientific">Rhodobacter aestuarii</name>
    <dbReference type="NCBI Taxonomy" id="453582"/>
    <lineage>
        <taxon>Bacteria</taxon>
        <taxon>Pseudomonadati</taxon>
        <taxon>Pseudomonadota</taxon>
        <taxon>Alphaproteobacteria</taxon>
        <taxon>Rhodobacterales</taxon>
        <taxon>Rhodobacter group</taxon>
        <taxon>Rhodobacter</taxon>
    </lineage>
</organism>
<evidence type="ECO:0000256" key="2">
    <source>
        <dbReference type="ARBA" id="ARBA00007639"/>
    </source>
</evidence>
<dbReference type="OrthoDB" id="9805127at2"/>
<dbReference type="PANTHER" id="PTHR46847">
    <property type="entry name" value="D-ALLOSE-BINDING PERIPLASMIC PROTEIN-RELATED"/>
    <property type="match status" value="1"/>
</dbReference>
<dbReference type="PANTHER" id="PTHR46847:SF1">
    <property type="entry name" value="D-ALLOSE-BINDING PERIPLASMIC PROTEIN-RELATED"/>
    <property type="match status" value="1"/>
</dbReference>
<dbReference type="EMBL" id="FTOG01000001">
    <property type="protein sequence ID" value="SIS41987.1"/>
    <property type="molecule type" value="Genomic_DNA"/>
</dbReference>